<dbReference type="OrthoDB" id="8536275at2"/>
<dbReference type="GO" id="GO:0022904">
    <property type="term" value="P:respiratory electron transport chain"/>
    <property type="evidence" value="ECO:0007669"/>
    <property type="project" value="InterPro"/>
</dbReference>
<feature type="transmembrane region" description="Helical" evidence="13">
    <location>
        <begin position="21"/>
        <end position="42"/>
    </location>
</feature>
<keyword evidence="7" id="KW-0479">Metal-binding</keyword>
<sequence length="189" mass="21241">MNAGSRDREVSSAVRRYSLPAMTLHWLMAALLIAQIVIGLYMVELPKRTPAVGYYYNLHKSLGLLAFMLVLLRVWWRYVQPAPSSTGLHLAAWQEKAACLSHRLLYVCMVLIPLLGFTASNFGKHPVRFFGYMLPQFGWDSPPIAAVFRQAHAVAAWLLCALIVLHLLAVAYHLLTSGKLVIQRMVPKV</sequence>
<evidence type="ECO:0000259" key="14">
    <source>
        <dbReference type="Pfam" id="PF01292"/>
    </source>
</evidence>
<name>A0A3A3FIY0_9BURK</name>
<dbReference type="Gene3D" id="1.20.950.20">
    <property type="entry name" value="Transmembrane di-heme cytochromes, Chain C"/>
    <property type="match status" value="1"/>
</dbReference>
<dbReference type="GO" id="GO:0020037">
    <property type="term" value="F:heme binding"/>
    <property type="evidence" value="ECO:0007669"/>
    <property type="project" value="TreeGrafter"/>
</dbReference>
<evidence type="ECO:0000256" key="11">
    <source>
        <dbReference type="ARBA" id="ARBA00023136"/>
    </source>
</evidence>
<evidence type="ECO:0000256" key="13">
    <source>
        <dbReference type="SAM" id="Phobius"/>
    </source>
</evidence>
<dbReference type="GO" id="GO:0046872">
    <property type="term" value="F:metal ion binding"/>
    <property type="evidence" value="ECO:0007669"/>
    <property type="project" value="UniProtKB-KW"/>
</dbReference>
<evidence type="ECO:0000256" key="1">
    <source>
        <dbReference type="ARBA" id="ARBA00001970"/>
    </source>
</evidence>
<comment type="caution">
    <text evidence="15">The sequence shown here is derived from an EMBL/GenBank/DDBJ whole genome shotgun (WGS) entry which is preliminary data.</text>
</comment>
<keyword evidence="8" id="KW-0249">Electron transport</keyword>
<comment type="similarity">
    <text evidence="12">Belongs to the cytochrome b561 family.</text>
</comment>
<keyword evidence="5" id="KW-0349">Heme</keyword>
<dbReference type="InterPro" id="IPR052168">
    <property type="entry name" value="Cytochrome_b561_oxidase"/>
</dbReference>
<feature type="transmembrane region" description="Helical" evidence="13">
    <location>
        <begin position="154"/>
        <end position="175"/>
    </location>
</feature>
<dbReference type="Proteomes" id="UP000265955">
    <property type="component" value="Unassembled WGS sequence"/>
</dbReference>
<feature type="domain" description="Cytochrome b561 bacterial/Ni-hydrogenase" evidence="14">
    <location>
        <begin position="16"/>
        <end position="187"/>
    </location>
</feature>
<dbReference type="AlphaFoldDB" id="A0A3A3FIY0"/>
<evidence type="ECO:0000256" key="6">
    <source>
        <dbReference type="ARBA" id="ARBA00022692"/>
    </source>
</evidence>
<reference evidence="16" key="1">
    <citation type="submission" date="2018-09" db="EMBL/GenBank/DDBJ databases">
        <authorList>
            <person name="Zhu H."/>
        </authorList>
    </citation>
    <scope>NUCLEOTIDE SEQUENCE [LARGE SCALE GENOMIC DNA]</scope>
    <source>
        <strain evidence="16">K1R23-30</strain>
    </source>
</reference>
<dbReference type="EMBL" id="QYUO01000002">
    <property type="protein sequence ID" value="RJF95237.1"/>
    <property type="molecule type" value="Genomic_DNA"/>
</dbReference>
<proteinExistence type="inferred from homology"/>
<dbReference type="PANTHER" id="PTHR30529:SF1">
    <property type="entry name" value="CYTOCHROME B561 HOMOLOG 2"/>
    <property type="match status" value="1"/>
</dbReference>
<dbReference type="GO" id="GO:0009055">
    <property type="term" value="F:electron transfer activity"/>
    <property type="evidence" value="ECO:0007669"/>
    <property type="project" value="InterPro"/>
</dbReference>
<dbReference type="GO" id="GO:0005886">
    <property type="term" value="C:plasma membrane"/>
    <property type="evidence" value="ECO:0007669"/>
    <property type="project" value="UniProtKB-SubCell"/>
</dbReference>
<feature type="transmembrane region" description="Helical" evidence="13">
    <location>
        <begin position="54"/>
        <end position="76"/>
    </location>
</feature>
<evidence type="ECO:0000256" key="8">
    <source>
        <dbReference type="ARBA" id="ARBA00022982"/>
    </source>
</evidence>
<dbReference type="SUPFAM" id="SSF81342">
    <property type="entry name" value="Transmembrane di-heme cytochromes"/>
    <property type="match status" value="1"/>
</dbReference>
<evidence type="ECO:0000313" key="16">
    <source>
        <dbReference type="Proteomes" id="UP000265955"/>
    </source>
</evidence>
<evidence type="ECO:0000256" key="7">
    <source>
        <dbReference type="ARBA" id="ARBA00022723"/>
    </source>
</evidence>
<accession>A0A3A3FIY0</accession>
<comment type="subcellular location">
    <subcellularLocation>
        <location evidence="2">Cell membrane</location>
        <topology evidence="2">Multi-pass membrane protein</topology>
    </subcellularLocation>
</comment>
<organism evidence="15 16">
    <name type="scientific">Noviherbaspirillum saxi</name>
    <dbReference type="NCBI Taxonomy" id="2320863"/>
    <lineage>
        <taxon>Bacteria</taxon>
        <taxon>Pseudomonadati</taxon>
        <taxon>Pseudomonadota</taxon>
        <taxon>Betaproteobacteria</taxon>
        <taxon>Burkholderiales</taxon>
        <taxon>Oxalobacteraceae</taxon>
        <taxon>Noviherbaspirillum</taxon>
    </lineage>
</organism>
<evidence type="ECO:0000256" key="10">
    <source>
        <dbReference type="ARBA" id="ARBA00023004"/>
    </source>
</evidence>
<evidence type="ECO:0000256" key="4">
    <source>
        <dbReference type="ARBA" id="ARBA00022475"/>
    </source>
</evidence>
<comment type="cofactor">
    <cofactor evidence="1">
        <name>heme b</name>
        <dbReference type="ChEBI" id="CHEBI:60344"/>
    </cofactor>
</comment>
<evidence type="ECO:0000313" key="15">
    <source>
        <dbReference type="EMBL" id="RJF95237.1"/>
    </source>
</evidence>
<keyword evidence="16" id="KW-1185">Reference proteome</keyword>
<evidence type="ECO:0000256" key="12">
    <source>
        <dbReference type="ARBA" id="ARBA00037975"/>
    </source>
</evidence>
<keyword evidence="10" id="KW-0408">Iron</keyword>
<protein>
    <submittedName>
        <fullName evidence="15">Cytochrome b</fullName>
    </submittedName>
</protein>
<evidence type="ECO:0000256" key="3">
    <source>
        <dbReference type="ARBA" id="ARBA00022448"/>
    </source>
</evidence>
<keyword evidence="4" id="KW-1003">Cell membrane</keyword>
<keyword evidence="6 13" id="KW-0812">Transmembrane</keyword>
<dbReference type="InterPro" id="IPR011577">
    <property type="entry name" value="Cyt_b561_bac/Ni-Hgenase"/>
</dbReference>
<dbReference type="PANTHER" id="PTHR30529">
    <property type="entry name" value="CYTOCHROME B561"/>
    <property type="match status" value="1"/>
</dbReference>
<keyword evidence="11 13" id="KW-0472">Membrane</keyword>
<keyword evidence="9 13" id="KW-1133">Transmembrane helix</keyword>
<dbReference type="InterPro" id="IPR016174">
    <property type="entry name" value="Di-haem_cyt_TM"/>
</dbReference>
<evidence type="ECO:0000256" key="5">
    <source>
        <dbReference type="ARBA" id="ARBA00022617"/>
    </source>
</evidence>
<evidence type="ECO:0000256" key="2">
    <source>
        <dbReference type="ARBA" id="ARBA00004651"/>
    </source>
</evidence>
<evidence type="ECO:0000256" key="9">
    <source>
        <dbReference type="ARBA" id="ARBA00022989"/>
    </source>
</evidence>
<dbReference type="RefSeq" id="WP_119770388.1">
    <property type="nucleotide sequence ID" value="NZ_QYUO01000002.1"/>
</dbReference>
<dbReference type="Pfam" id="PF01292">
    <property type="entry name" value="Ni_hydr_CYTB"/>
    <property type="match status" value="1"/>
</dbReference>
<gene>
    <name evidence="15" type="ORF">D3871_17495</name>
</gene>
<feature type="transmembrane region" description="Helical" evidence="13">
    <location>
        <begin position="104"/>
        <end position="123"/>
    </location>
</feature>
<keyword evidence="3" id="KW-0813">Transport</keyword>